<dbReference type="GeneID" id="41330667"/>
<feature type="transmembrane region" description="Helical" evidence="1">
    <location>
        <begin position="84"/>
        <end position="102"/>
    </location>
</feature>
<accession>A0A5B9DDQ6</accession>
<reference evidence="2 3" key="2">
    <citation type="journal article" date="2024" name="Int. J. Syst. Evol. Microbiol.">
        <title>Promethearchaeum syntrophicum gen. nov., sp. nov., an anaerobic, obligately syntrophic archaeon, the first isolate of the lineage 'Asgard' archaea, and proposal of the new archaeal phylum Promethearchaeota phyl. nov. and kingdom Promethearchaeati regn. nov.</title>
        <authorList>
            <person name="Imachi H."/>
            <person name="Nobu M.K."/>
            <person name="Kato S."/>
            <person name="Takaki Y."/>
            <person name="Miyazaki M."/>
            <person name="Miyata M."/>
            <person name="Ogawara M."/>
            <person name="Saito Y."/>
            <person name="Sakai S."/>
            <person name="Tahara Y.O."/>
            <person name="Takano Y."/>
            <person name="Tasumi E."/>
            <person name="Uematsu K."/>
            <person name="Yoshimura T."/>
            <person name="Itoh T."/>
            <person name="Ohkuma M."/>
            <person name="Takai K."/>
        </authorList>
    </citation>
    <scope>NUCLEOTIDE SEQUENCE [LARGE SCALE GENOMIC DNA]</scope>
    <source>
        <strain evidence="2 3">MK-D1</strain>
    </source>
</reference>
<protein>
    <submittedName>
        <fullName evidence="2">Uncharacterized protein</fullName>
    </submittedName>
</protein>
<evidence type="ECO:0000256" key="1">
    <source>
        <dbReference type="SAM" id="Phobius"/>
    </source>
</evidence>
<keyword evidence="1" id="KW-0472">Membrane</keyword>
<keyword evidence="1" id="KW-1133">Transmembrane helix</keyword>
<reference evidence="2 3" key="1">
    <citation type="journal article" date="2020" name="Nature">
        <title>Isolation of an archaeon at the prokaryote-eukaryote interface.</title>
        <authorList>
            <person name="Imachi H."/>
            <person name="Nobu M.K."/>
            <person name="Nakahara N."/>
            <person name="Morono Y."/>
            <person name="Ogawara M."/>
            <person name="Takaki Y."/>
            <person name="Takano Y."/>
            <person name="Uematsu K."/>
            <person name="Ikuta T."/>
            <person name="Ito M."/>
            <person name="Matsui Y."/>
            <person name="Miyazaki M."/>
            <person name="Murata K."/>
            <person name="Saito Y."/>
            <person name="Sakai S."/>
            <person name="Song C."/>
            <person name="Tasumi E."/>
            <person name="Yamanaka Y."/>
            <person name="Yamaguchi T."/>
            <person name="Kamagata Y."/>
            <person name="Tamaki H."/>
            <person name="Takai K."/>
        </authorList>
    </citation>
    <scope>NUCLEOTIDE SEQUENCE [LARGE SCALE GENOMIC DNA]</scope>
    <source>
        <strain evidence="2 3">MK-D1</strain>
    </source>
</reference>
<gene>
    <name evidence="2" type="ORF">DSAG12_02686</name>
</gene>
<dbReference type="EMBL" id="CP042905">
    <property type="protein sequence ID" value="QEE16856.1"/>
    <property type="molecule type" value="Genomic_DNA"/>
</dbReference>
<evidence type="ECO:0000313" key="3">
    <source>
        <dbReference type="Proteomes" id="UP000321408"/>
    </source>
</evidence>
<sequence>MSLLTIVTISFMVLEFSNVLALYGKPDFKYANAVGMFKAWEKSKEDPDMHDFVKYLVNWVAGTKLIFLMLLVVILIFGDEKTQIYALLALILSILTFYWKLYPLIKKMDKNDQIDPKNYSKTLGLMIFVFVLALSIAFVGSLLSI</sequence>
<proteinExistence type="predicted"/>
<dbReference type="KEGG" id="psyt:DSAG12_02686"/>
<name>A0A5B9DDQ6_9ARCH</name>
<organism evidence="2 3">
    <name type="scientific">Promethearchaeum syntrophicum</name>
    <dbReference type="NCBI Taxonomy" id="2594042"/>
    <lineage>
        <taxon>Archaea</taxon>
        <taxon>Promethearchaeati</taxon>
        <taxon>Promethearchaeota</taxon>
        <taxon>Promethearchaeia</taxon>
        <taxon>Promethearchaeales</taxon>
        <taxon>Promethearchaeaceae</taxon>
        <taxon>Promethearchaeum</taxon>
    </lineage>
</organism>
<dbReference type="AlphaFoldDB" id="A0A5B9DDQ6"/>
<dbReference type="RefSeq" id="WP_147663783.1">
    <property type="nucleotide sequence ID" value="NZ_CP042905.2"/>
</dbReference>
<evidence type="ECO:0000313" key="2">
    <source>
        <dbReference type="EMBL" id="QEE16856.1"/>
    </source>
</evidence>
<keyword evidence="3" id="KW-1185">Reference proteome</keyword>
<feature type="transmembrane region" description="Helical" evidence="1">
    <location>
        <begin position="122"/>
        <end position="143"/>
    </location>
</feature>
<dbReference type="Proteomes" id="UP000321408">
    <property type="component" value="Chromosome"/>
</dbReference>
<feature type="transmembrane region" description="Helical" evidence="1">
    <location>
        <begin position="56"/>
        <end position="77"/>
    </location>
</feature>
<keyword evidence="1" id="KW-0812">Transmembrane</keyword>